<accession>A0A8H8CLN7</accession>
<dbReference type="EMBL" id="JAFIQS010000004">
    <property type="protein sequence ID" value="KAG5170046.1"/>
    <property type="molecule type" value="Genomic_DNA"/>
</dbReference>
<gene>
    <name evidence="1" type="ORF">JR316_004430</name>
</gene>
<reference evidence="1" key="1">
    <citation type="submission" date="2021-02" db="EMBL/GenBank/DDBJ databases">
        <title>Psilocybe cubensis genome.</title>
        <authorList>
            <person name="Mckernan K.J."/>
            <person name="Crawford S."/>
            <person name="Trippe A."/>
            <person name="Kane L.T."/>
            <person name="Mclaughlin S."/>
        </authorList>
    </citation>
    <scope>NUCLEOTIDE SEQUENCE [LARGE SCALE GENOMIC DNA]</scope>
    <source>
        <strain evidence="1">MGC-MH-2018</strain>
    </source>
</reference>
<comment type="caution">
    <text evidence="1">The sequence shown here is derived from an EMBL/GenBank/DDBJ whole genome shotgun (WGS) entry which is preliminary data.</text>
</comment>
<dbReference type="OrthoDB" id="3071584at2759"/>
<sequence>MANMPPDIWLYVADFIPDKVIYQLRCVNSVFLELAINIRWKEVTISTKQIYEAKKILDRISDPYISVRVRALTIHLASWEPSQNGLVLAPSTQHNIDYARRETTRKYNPTSTKLGLRSSDASNSIMNSLLNTCAGLTSLRKLTLDFSSISPVSSPQLGFGLFIRSLWPLVRKKLRHLFLKGTAQGYCTVLASRPTFPNLKELGMDLTVDPKLIGDCENSKASVLMDTLVPFLGKVNSRLEALRIKSQPCHSIPTDLSQLFIQMPFFPYLRTLEIRMPFNQNLLDPSGLKNLLSKSSHNLENVCLRLNPAGFSLPWALEGQLIPWLSDCLTEPQTLSCIQVLDIYPTGGNCDIVLGYIRRASKHLRSIVIRDRYFEADEVNLIIDAASHCPNLISLHLNIWELDINLFDQLYMKLPRLESLRLSTVDSFVDGYPRLFVNKLGDRCYNGWKLADISLCYGEREVDSRTMRALARSIPSVRSFFGRGHMRFEHH</sequence>
<protein>
    <recommendedName>
        <fullName evidence="2">F-box domain-containing protein</fullName>
    </recommendedName>
</protein>
<evidence type="ECO:0000313" key="1">
    <source>
        <dbReference type="EMBL" id="KAG5170046.1"/>
    </source>
</evidence>
<dbReference type="SUPFAM" id="SSF52047">
    <property type="entry name" value="RNI-like"/>
    <property type="match status" value="1"/>
</dbReference>
<proteinExistence type="predicted"/>
<dbReference type="AlphaFoldDB" id="A0A8H8CLN7"/>
<name>A0A8H8CLN7_PSICU</name>
<dbReference type="Gene3D" id="3.80.10.10">
    <property type="entry name" value="Ribonuclease Inhibitor"/>
    <property type="match status" value="1"/>
</dbReference>
<dbReference type="InterPro" id="IPR032675">
    <property type="entry name" value="LRR_dom_sf"/>
</dbReference>
<evidence type="ECO:0008006" key="2">
    <source>
        <dbReference type="Google" id="ProtNLM"/>
    </source>
</evidence>
<organism evidence="1">
    <name type="scientific">Psilocybe cubensis</name>
    <name type="common">Psychedelic mushroom</name>
    <name type="synonym">Stropharia cubensis</name>
    <dbReference type="NCBI Taxonomy" id="181762"/>
    <lineage>
        <taxon>Eukaryota</taxon>
        <taxon>Fungi</taxon>
        <taxon>Dikarya</taxon>
        <taxon>Basidiomycota</taxon>
        <taxon>Agaricomycotina</taxon>
        <taxon>Agaricomycetes</taxon>
        <taxon>Agaricomycetidae</taxon>
        <taxon>Agaricales</taxon>
        <taxon>Agaricineae</taxon>
        <taxon>Strophariaceae</taxon>
        <taxon>Psilocybe</taxon>
    </lineage>
</organism>